<comment type="caution">
    <text evidence="1">The sequence shown here is derived from an EMBL/GenBank/DDBJ whole genome shotgun (WGS) entry which is preliminary data.</text>
</comment>
<organism evidence="1 2">
    <name type="scientific">Paractinoplanes hotanensis</name>
    <dbReference type="NCBI Taxonomy" id="2906497"/>
    <lineage>
        <taxon>Bacteria</taxon>
        <taxon>Bacillati</taxon>
        <taxon>Actinomycetota</taxon>
        <taxon>Actinomycetes</taxon>
        <taxon>Micromonosporales</taxon>
        <taxon>Micromonosporaceae</taxon>
        <taxon>Paractinoplanes</taxon>
    </lineage>
</organism>
<evidence type="ECO:0000313" key="1">
    <source>
        <dbReference type="EMBL" id="MCM4080472.1"/>
    </source>
</evidence>
<sequence>MPHGFDSFQAFQNFAGPLRQRMRERYPDLEMGFQGSAVTGRSADQHQPFDLGRTSDFDIAISGHSLYAAARERGVPFRGDGVSTGPLGDDDLHILGLEDIVSDASDEAGRPVNVMIYRSIADAADRKPTIKVWF</sequence>
<protein>
    <submittedName>
        <fullName evidence="1">Uncharacterized protein</fullName>
    </submittedName>
</protein>
<dbReference type="Proteomes" id="UP001523216">
    <property type="component" value="Unassembled WGS sequence"/>
</dbReference>
<name>A0ABT0Y3A0_9ACTN</name>
<accession>A0ABT0Y3A0</accession>
<keyword evidence="2" id="KW-1185">Reference proteome</keyword>
<gene>
    <name evidence="1" type="ORF">LXN57_23105</name>
</gene>
<proteinExistence type="predicted"/>
<dbReference type="RefSeq" id="WP_251800264.1">
    <property type="nucleotide sequence ID" value="NZ_JAMQOL010000032.1"/>
</dbReference>
<dbReference type="EMBL" id="JAMQOL010000032">
    <property type="protein sequence ID" value="MCM4080472.1"/>
    <property type="molecule type" value="Genomic_DNA"/>
</dbReference>
<evidence type="ECO:0000313" key="2">
    <source>
        <dbReference type="Proteomes" id="UP001523216"/>
    </source>
</evidence>
<reference evidence="1 2" key="1">
    <citation type="submission" date="2022-06" db="EMBL/GenBank/DDBJ databases">
        <title>Actinoplanes abujensis sp. nov., isolated from Nigerian arid soil.</title>
        <authorList>
            <person name="Ding P."/>
        </authorList>
    </citation>
    <scope>NUCLEOTIDE SEQUENCE [LARGE SCALE GENOMIC DNA]</scope>
    <source>
        <strain evidence="2">TRM88002</strain>
    </source>
</reference>